<dbReference type="InterPro" id="IPR006680">
    <property type="entry name" value="Amidohydro-rel"/>
</dbReference>
<dbReference type="InterPro" id="IPR052350">
    <property type="entry name" value="Metallo-dep_Lactonases"/>
</dbReference>
<dbReference type="SUPFAM" id="SSF51556">
    <property type="entry name" value="Metallo-dependent hydrolases"/>
    <property type="match status" value="1"/>
</dbReference>
<dbReference type="EMBL" id="CP141059">
    <property type="protein sequence ID" value="WQQ27304.1"/>
    <property type="molecule type" value="Genomic_DNA"/>
</dbReference>
<evidence type="ECO:0000259" key="2">
    <source>
        <dbReference type="Pfam" id="PF04909"/>
    </source>
</evidence>
<dbReference type="InterPro" id="IPR032466">
    <property type="entry name" value="Metal_Hydrolase"/>
</dbReference>
<accession>A0ABZ0ZTV6</accession>
<dbReference type="PANTHER" id="PTHR43569">
    <property type="entry name" value="AMIDOHYDROLASE"/>
    <property type="match status" value="1"/>
</dbReference>
<dbReference type="Proteomes" id="UP001327225">
    <property type="component" value="Chromosome"/>
</dbReference>
<comment type="similarity">
    <text evidence="1">Belongs to the metallo-dependent hydrolases superfamily.</text>
</comment>
<proteinExistence type="inferred from homology"/>
<name>A0ABZ0ZTV6_9ACTN</name>
<protein>
    <submittedName>
        <fullName evidence="3">Amidohydrolase family protein</fullName>
    </submittedName>
</protein>
<keyword evidence="4" id="KW-1185">Reference proteome</keyword>
<gene>
    <name evidence="3" type="ORF">SHK19_03535</name>
</gene>
<organism evidence="3 4">
    <name type="scientific">Nocardioides bizhenqiangii</name>
    <dbReference type="NCBI Taxonomy" id="3095076"/>
    <lineage>
        <taxon>Bacteria</taxon>
        <taxon>Bacillati</taxon>
        <taxon>Actinomycetota</taxon>
        <taxon>Actinomycetes</taxon>
        <taxon>Propionibacteriales</taxon>
        <taxon>Nocardioidaceae</taxon>
        <taxon>Nocardioides</taxon>
    </lineage>
</organism>
<evidence type="ECO:0000256" key="1">
    <source>
        <dbReference type="ARBA" id="ARBA00038310"/>
    </source>
</evidence>
<reference evidence="4" key="1">
    <citation type="submission" date="2023-12" db="EMBL/GenBank/DDBJ databases">
        <title>Novel species in genus Nocardioides.</title>
        <authorList>
            <person name="Zhou H."/>
        </authorList>
    </citation>
    <scope>NUCLEOTIDE SEQUENCE [LARGE SCALE GENOMIC DNA]</scope>
    <source>
        <strain evidence="4">HM61</strain>
    </source>
</reference>
<dbReference type="Pfam" id="PF04909">
    <property type="entry name" value="Amidohydro_2"/>
    <property type="match status" value="1"/>
</dbReference>
<feature type="domain" description="Amidohydrolase-related" evidence="2">
    <location>
        <begin position="13"/>
        <end position="359"/>
    </location>
</feature>
<evidence type="ECO:0000313" key="3">
    <source>
        <dbReference type="EMBL" id="WQQ27304.1"/>
    </source>
</evidence>
<sequence>MTQVLSGIVPGIIDAHIHQWDPFTTPREASRLAPLYRRAPRVFERLTPVLVRQPERELILTAEHVARPYLPADYAADAAGAVEAVGVPVEAAVHVECGWHHPDQSEETAWLDALPFGTAGHPGLAAIVGNADPRDPDFASVLDAHARASDRFRGIRFMTTWHPDRGVKNWIDEEGVMTSAAFLRGFAALAERGLTYDAYVYSHQLPEVVVLAKEYPDTTIVLDHYAPPVGYCGPMGRSTGRTDADRADLLARWKDDISQLAGSCPNVVAKHSGLAFPTLGHQQPGIGREQLAKRVAPLVEHTTEVFGEDRLVFGSNYPMDKAIATYGTVLGALADLLAPYGPDLLRKVFHDNARAVYRL</sequence>
<dbReference type="RefSeq" id="WP_322937878.1">
    <property type="nucleotide sequence ID" value="NZ_CP141059.1"/>
</dbReference>
<dbReference type="PANTHER" id="PTHR43569:SF1">
    <property type="entry name" value="BLL3371 PROTEIN"/>
    <property type="match status" value="1"/>
</dbReference>
<evidence type="ECO:0000313" key="4">
    <source>
        <dbReference type="Proteomes" id="UP001327225"/>
    </source>
</evidence>
<dbReference type="Gene3D" id="3.20.20.140">
    <property type="entry name" value="Metal-dependent hydrolases"/>
    <property type="match status" value="1"/>
</dbReference>